<dbReference type="PANTHER" id="PTHR37984:SF15">
    <property type="entry name" value="INTEGRASE CATALYTIC DOMAIN-CONTAINING PROTEIN"/>
    <property type="match status" value="1"/>
</dbReference>
<evidence type="ECO:0000313" key="2">
    <source>
        <dbReference type="EMBL" id="PIK62503.1"/>
    </source>
</evidence>
<name>A0A2G8LQH6_STIJA</name>
<dbReference type="OrthoDB" id="10066265at2759"/>
<feature type="domain" description="Integrase catalytic" evidence="1">
    <location>
        <begin position="1"/>
        <end position="117"/>
    </location>
</feature>
<dbReference type="InterPro" id="IPR012337">
    <property type="entry name" value="RNaseH-like_sf"/>
</dbReference>
<protein>
    <recommendedName>
        <fullName evidence="1">Integrase catalytic domain-containing protein</fullName>
    </recommendedName>
</protein>
<dbReference type="Proteomes" id="UP000230750">
    <property type="component" value="Unassembled WGS sequence"/>
</dbReference>
<dbReference type="GO" id="GO:0015074">
    <property type="term" value="P:DNA integration"/>
    <property type="evidence" value="ECO:0007669"/>
    <property type="project" value="InterPro"/>
</dbReference>
<dbReference type="InterPro" id="IPR036397">
    <property type="entry name" value="RNaseH_sf"/>
</dbReference>
<dbReference type="AlphaFoldDB" id="A0A2G8LQH6"/>
<dbReference type="InterPro" id="IPR001584">
    <property type="entry name" value="Integrase_cat-core"/>
</dbReference>
<evidence type="ECO:0000313" key="3">
    <source>
        <dbReference type="Proteomes" id="UP000230750"/>
    </source>
</evidence>
<comment type="caution">
    <text evidence="2">The sequence shown here is derived from an EMBL/GenBank/DDBJ whole genome shotgun (WGS) entry which is preliminary data.</text>
</comment>
<dbReference type="STRING" id="307972.A0A2G8LQH6"/>
<dbReference type="SUPFAM" id="SSF53098">
    <property type="entry name" value="Ribonuclease H-like"/>
    <property type="match status" value="1"/>
</dbReference>
<organism evidence="2 3">
    <name type="scientific">Stichopus japonicus</name>
    <name type="common">Sea cucumber</name>
    <dbReference type="NCBI Taxonomy" id="307972"/>
    <lineage>
        <taxon>Eukaryota</taxon>
        <taxon>Metazoa</taxon>
        <taxon>Echinodermata</taxon>
        <taxon>Eleutherozoa</taxon>
        <taxon>Echinozoa</taxon>
        <taxon>Holothuroidea</taxon>
        <taxon>Aspidochirotacea</taxon>
        <taxon>Aspidochirotida</taxon>
        <taxon>Stichopodidae</taxon>
        <taxon>Apostichopus</taxon>
    </lineage>
</organism>
<sequence length="218" mass="25341">MNTIESESVAEQLLKLFSRLGFPNEILTDQGTQFTAQVMKEVSRLLSMKQITATPCNPKCNGLVERFNATLKAMLKKMCAERPRDWDRYIEPLLFAYREAPQGSTRFSPFDLLYGRTVMGPMQILRELWTDEINENETQHTYQYVIDLKGRLQETCKLAKSELEKSQTKYKHYYDKRAKPRTLSVSGEVLLLLPTDKNKLLMHRKGPFTVVRKLNDLD</sequence>
<evidence type="ECO:0000259" key="1">
    <source>
        <dbReference type="PROSITE" id="PS50994"/>
    </source>
</evidence>
<reference evidence="2 3" key="1">
    <citation type="journal article" date="2017" name="PLoS Biol.">
        <title>The sea cucumber genome provides insights into morphological evolution and visceral regeneration.</title>
        <authorList>
            <person name="Zhang X."/>
            <person name="Sun L."/>
            <person name="Yuan J."/>
            <person name="Sun Y."/>
            <person name="Gao Y."/>
            <person name="Zhang L."/>
            <person name="Li S."/>
            <person name="Dai H."/>
            <person name="Hamel J.F."/>
            <person name="Liu C."/>
            <person name="Yu Y."/>
            <person name="Liu S."/>
            <person name="Lin W."/>
            <person name="Guo K."/>
            <person name="Jin S."/>
            <person name="Xu P."/>
            <person name="Storey K.B."/>
            <person name="Huan P."/>
            <person name="Zhang T."/>
            <person name="Zhou Y."/>
            <person name="Zhang J."/>
            <person name="Lin C."/>
            <person name="Li X."/>
            <person name="Xing L."/>
            <person name="Huo D."/>
            <person name="Sun M."/>
            <person name="Wang L."/>
            <person name="Mercier A."/>
            <person name="Li F."/>
            <person name="Yang H."/>
            <person name="Xiang J."/>
        </authorList>
    </citation>
    <scope>NUCLEOTIDE SEQUENCE [LARGE SCALE GENOMIC DNA]</scope>
    <source>
        <strain evidence="2">Shaxun</strain>
        <tissue evidence="2">Muscle</tissue>
    </source>
</reference>
<gene>
    <name evidence="2" type="ORF">BSL78_00600</name>
</gene>
<accession>A0A2G8LQH6</accession>
<dbReference type="PANTHER" id="PTHR37984">
    <property type="entry name" value="PROTEIN CBG26694"/>
    <property type="match status" value="1"/>
</dbReference>
<keyword evidence="3" id="KW-1185">Reference proteome</keyword>
<dbReference type="PROSITE" id="PS50994">
    <property type="entry name" value="INTEGRASE"/>
    <property type="match status" value="1"/>
</dbReference>
<dbReference type="GO" id="GO:0003676">
    <property type="term" value="F:nucleic acid binding"/>
    <property type="evidence" value="ECO:0007669"/>
    <property type="project" value="InterPro"/>
</dbReference>
<dbReference type="EMBL" id="MRZV01000011">
    <property type="protein sequence ID" value="PIK62503.1"/>
    <property type="molecule type" value="Genomic_DNA"/>
</dbReference>
<proteinExistence type="predicted"/>
<dbReference type="Gene3D" id="3.30.420.10">
    <property type="entry name" value="Ribonuclease H-like superfamily/Ribonuclease H"/>
    <property type="match status" value="1"/>
</dbReference>
<dbReference type="InterPro" id="IPR050951">
    <property type="entry name" value="Retrovirus_Pol_polyprotein"/>
</dbReference>